<evidence type="ECO:0000256" key="4">
    <source>
        <dbReference type="ARBA" id="ARBA00023284"/>
    </source>
</evidence>
<feature type="domain" description="Thioredoxin" evidence="5">
    <location>
        <begin position="243"/>
        <end position="378"/>
    </location>
</feature>
<evidence type="ECO:0000256" key="2">
    <source>
        <dbReference type="ARBA" id="ARBA00022748"/>
    </source>
</evidence>
<keyword evidence="2" id="KW-0201">Cytochrome c-type biogenesis</keyword>
<dbReference type="InterPro" id="IPR012336">
    <property type="entry name" value="Thioredoxin-like_fold"/>
</dbReference>
<keyword evidence="4" id="KW-0676">Redox-active center</keyword>
<comment type="subcellular location">
    <subcellularLocation>
        <location evidence="1">Cell envelope</location>
    </subcellularLocation>
</comment>
<dbReference type="InterPro" id="IPR050553">
    <property type="entry name" value="Thioredoxin_ResA/DsbE_sf"/>
</dbReference>
<accession>A0A653AJI0</accession>
<dbReference type="Gene3D" id="3.40.30.10">
    <property type="entry name" value="Glutaredoxin"/>
    <property type="match status" value="1"/>
</dbReference>
<dbReference type="InterPro" id="IPR036249">
    <property type="entry name" value="Thioredoxin-like_sf"/>
</dbReference>
<dbReference type="Pfam" id="PF13905">
    <property type="entry name" value="Thioredoxin_8"/>
    <property type="match status" value="1"/>
</dbReference>
<evidence type="ECO:0000259" key="5">
    <source>
        <dbReference type="PROSITE" id="PS51352"/>
    </source>
</evidence>
<evidence type="ECO:0000256" key="1">
    <source>
        <dbReference type="ARBA" id="ARBA00004196"/>
    </source>
</evidence>
<reference evidence="6" key="1">
    <citation type="submission" date="2018-07" db="EMBL/GenBank/DDBJ databases">
        <authorList>
            <consortium name="Genoscope - CEA"/>
            <person name="William W."/>
        </authorList>
    </citation>
    <scope>NUCLEOTIDE SEQUENCE</scope>
    <source>
        <strain evidence="6">IK1</strain>
    </source>
</reference>
<organism evidence="6">
    <name type="scientific">uncultured Paludibacter sp</name>
    <dbReference type="NCBI Taxonomy" id="497635"/>
    <lineage>
        <taxon>Bacteria</taxon>
        <taxon>Pseudomonadati</taxon>
        <taxon>Bacteroidota</taxon>
        <taxon>Bacteroidia</taxon>
        <taxon>Bacteroidales</taxon>
        <taxon>Paludibacteraceae</taxon>
        <taxon>Paludibacter</taxon>
        <taxon>environmental samples</taxon>
    </lineage>
</organism>
<sequence>MLKKLLSICFAFAFIACNNSNKFTVTGTISNADNQTLYFEHNSLVKDSLIDSVKLNQNGNFKFKSIHPAYPDLYTLRIGNQKIVLGVDSSETISVTADADKLIDAEIVNSIPSSDIQKLRKSVLKLQNAALLIGAEKDQAKQKQMLDSFSVNVENHKKTVMALILKNPRSIAAYFALYQQVNGLYIISPYDKKDRTYFSAVATSFDTYMPDYDRSKNLHNLVIDALKQDKAQEQQQLLTQLQNTSGISFPEIELNDAKGVSHKLSSLRGKTIVLDFSAAEMENNIEYTFELRDIYNTYSGKGLQIYQVSLDQNKMLWERAITNLPWICVRDENGPSSKYVSIYNVQNIPTIFLIDKTGNIVGRYTDFNLLKKDIKRVI</sequence>
<dbReference type="InterPro" id="IPR025380">
    <property type="entry name" value="DUF4369"/>
</dbReference>
<dbReference type="AlphaFoldDB" id="A0A653AJI0"/>
<dbReference type="InterPro" id="IPR013766">
    <property type="entry name" value="Thioredoxin_domain"/>
</dbReference>
<evidence type="ECO:0000313" key="6">
    <source>
        <dbReference type="EMBL" id="VBB48227.1"/>
    </source>
</evidence>
<evidence type="ECO:0000256" key="3">
    <source>
        <dbReference type="ARBA" id="ARBA00023157"/>
    </source>
</evidence>
<dbReference type="PANTHER" id="PTHR42852:SF6">
    <property type="entry name" value="THIOL:DISULFIDE INTERCHANGE PROTEIN DSBE"/>
    <property type="match status" value="1"/>
</dbReference>
<proteinExistence type="predicted"/>
<dbReference type="GO" id="GO:0030313">
    <property type="term" value="C:cell envelope"/>
    <property type="evidence" value="ECO:0007669"/>
    <property type="project" value="UniProtKB-SubCell"/>
</dbReference>
<dbReference type="PROSITE" id="PS51257">
    <property type="entry name" value="PROKAR_LIPOPROTEIN"/>
    <property type="match status" value="1"/>
</dbReference>
<name>A0A653AJI0_9BACT</name>
<dbReference type="PROSITE" id="PS51352">
    <property type="entry name" value="THIOREDOXIN_2"/>
    <property type="match status" value="1"/>
</dbReference>
<keyword evidence="3" id="KW-1015">Disulfide bond</keyword>
<protein>
    <recommendedName>
        <fullName evidence="5">Thioredoxin domain-containing protein</fullName>
    </recommendedName>
</protein>
<dbReference type="Pfam" id="PF14289">
    <property type="entry name" value="DUF4369"/>
    <property type="match status" value="1"/>
</dbReference>
<dbReference type="PANTHER" id="PTHR42852">
    <property type="entry name" value="THIOL:DISULFIDE INTERCHANGE PROTEIN DSBE"/>
    <property type="match status" value="1"/>
</dbReference>
<dbReference type="EMBL" id="UPXZ01000039">
    <property type="protein sequence ID" value="VBB48227.1"/>
    <property type="molecule type" value="Genomic_DNA"/>
</dbReference>
<dbReference type="GO" id="GO:0017004">
    <property type="term" value="P:cytochrome complex assembly"/>
    <property type="evidence" value="ECO:0007669"/>
    <property type="project" value="UniProtKB-KW"/>
</dbReference>
<gene>
    <name evidence="6" type="ORF">TRIP_D440245</name>
</gene>
<dbReference type="SUPFAM" id="SSF52833">
    <property type="entry name" value="Thioredoxin-like"/>
    <property type="match status" value="1"/>
</dbReference>
<dbReference type="CDD" id="cd02966">
    <property type="entry name" value="TlpA_like_family"/>
    <property type="match status" value="1"/>
</dbReference>